<sequence length="614" mass="72471">MIEETDVSLSILKSKLDNSLNFQDYEEKEQNITTEEILSNSQPNQINNDPNNFHQFGGNKKENKDNLELGSPNKSNHKFYLNQNLVIGNESTHTLKNSLKFFQKFLLQDQPQLSNKLLQLLLHKKPFLIFMNFLAQLPIDMLKKKIDSSLLINDVQGESDEEDEDEEGDEDEDYSNEKETIKKFKEYLPLNTKNKIKNDNLSIKTISKFDNLTKLSFNVLTILIGSEDNLKPFLKKYFNQITETIIRITDFFLELLNNVCTQKSGEILFQRIFLDKKFIKNIMNIICENENKYPILIKKEYIRAILSLIKKSVETIYDVSDVSDLGKIVPNRIMYVTGNICHGFSYYIPDICQAISTTYSKGTEKKFGLDRIYLLEFLTEMFEYYFDPISIERQDPAEYLNKIPTYFWNNLTKWFFQYPENSFYQELFFRLFYFSTTIQHESFFPSLLKNFNFLNRMIKQYNPKKKIGLSSFIILFCNLIRLTALQPKQKNSKFLKYLSNHRNWKKFNPILKKETEKMIPSDPITQPFYSSRKIVNKFDYRTEGIDLQSGYAQSLGFVEKKSAKYSKIISKLNEIEKKLQIEIGSVYFQKQQEKISVNIDNIEMQLLQIEKKLK</sequence>
<name>A0AAV7ZIP7_9EUKA</name>
<comment type="caution">
    <text evidence="2">The sequence shown here is derived from an EMBL/GenBank/DDBJ whole genome shotgun (WGS) entry which is preliminary data.</text>
</comment>
<dbReference type="EMBL" id="JANTQA010000032">
    <property type="protein sequence ID" value="KAJ3439689.1"/>
    <property type="molecule type" value="Genomic_DNA"/>
</dbReference>
<reference evidence="2" key="1">
    <citation type="submission" date="2022-08" db="EMBL/GenBank/DDBJ databases">
        <title>Novel sulphate-reducing endosymbionts in the free-living metamonad Anaeramoeba.</title>
        <authorList>
            <person name="Jerlstrom-Hultqvist J."/>
            <person name="Cepicka I."/>
            <person name="Gallot-Lavallee L."/>
            <person name="Salas-Leiva D."/>
            <person name="Curtis B.A."/>
            <person name="Zahonova K."/>
            <person name="Pipaliya S."/>
            <person name="Dacks J."/>
            <person name="Roger A.J."/>
        </authorList>
    </citation>
    <scope>NUCLEOTIDE SEQUENCE</scope>
    <source>
        <strain evidence="2">Busselton2</strain>
    </source>
</reference>
<dbReference type="Proteomes" id="UP001146793">
    <property type="component" value="Unassembled WGS sequence"/>
</dbReference>
<feature type="region of interest" description="Disordered" evidence="1">
    <location>
        <begin position="40"/>
        <end position="69"/>
    </location>
</feature>
<proteinExistence type="predicted"/>
<dbReference type="AlphaFoldDB" id="A0AAV7ZIP7"/>
<protein>
    <submittedName>
        <fullName evidence="2">Uncharacterized protein</fullName>
    </submittedName>
</protein>
<evidence type="ECO:0000313" key="3">
    <source>
        <dbReference type="Proteomes" id="UP001146793"/>
    </source>
</evidence>
<evidence type="ECO:0000313" key="2">
    <source>
        <dbReference type="EMBL" id="KAJ3439689.1"/>
    </source>
</evidence>
<feature type="compositionally biased region" description="Polar residues" evidence="1">
    <location>
        <begin position="40"/>
        <end position="54"/>
    </location>
</feature>
<feature type="compositionally biased region" description="Acidic residues" evidence="1">
    <location>
        <begin position="157"/>
        <end position="174"/>
    </location>
</feature>
<accession>A0AAV7ZIP7</accession>
<evidence type="ECO:0000256" key="1">
    <source>
        <dbReference type="SAM" id="MobiDB-lite"/>
    </source>
</evidence>
<feature type="region of interest" description="Disordered" evidence="1">
    <location>
        <begin position="156"/>
        <end position="178"/>
    </location>
</feature>
<organism evidence="2 3">
    <name type="scientific">Anaeramoeba flamelloides</name>
    <dbReference type="NCBI Taxonomy" id="1746091"/>
    <lineage>
        <taxon>Eukaryota</taxon>
        <taxon>Metamonada</taxon>
        <taxon>Anaeramoebidae</taxon>
        <taxon>Anaeramoeba</taxon>
    </lineage>
</organism>
<gene>
    <name evidence="2" type="ORF">M0812_15727</name>
</gene>